<evidence type="ECO:0000313" key="2">
    <source>
        <dbReference type="Proteomes" id="UP000268094"/>
    </source>
</evidence>
<evidence type="ECO:0000313" key="1">
    <source>
        <dbReference type="EMBL" id="RKG82308.1"/>
    </source>
</evidence>
<comment type="caution">
    <text evidence="1">The sequence shown here is derived from an EMBL/GenBank/DDBJ whole genome shotgun (WGS) entry which is preliminary data.</text>
</comment>
<reference evidence="2" key="1">
    <citation type="submission" date="2018-09" db="EMBL/GenBank/DDBJ databases">
        <authorList>
            <person name="Livingstone P.G."/>
            <person name="Whitworth D.E."/>
        </authorList>
    </citation>
    <scope>NUCLEOTIDE SEQUENCE [LARGE SCALE GENOMIC DNA]</scope>
    <source>
        <strain evidence="2">CA054A</strain>
    </source>
</reference>
<sequence length="434" mass="48854">MADALQQFLRAKVQSITFRAGRLSRLTPQDVGIRPRDVPFAPSAAHFAAANARLGEIDRGVREAVARLNGRLRGAPLQPHEVLERNALVEREIDRARRAYGLFFDVFSQRGTRFAPALAACDVIAVDCFQAVRRASPGLLTGPMLKPITYLEHSFSPATFRRGVLLRRLLGERNPFPLIRVPYERVEAPWGMGVILHEIGHNLQADLGIWQETEVALQRRVLGVTGNPWLTRLWGRWHKEIFADLIACLLGGPASVHSMKDFLAYPPSRVLTFHPLSAHPTPYLRVLIQAEMLRRMDFPRQARDVRDNWYRLYRARLPGARIPEVLLRTAARVIPHVVDEIAFQPRRGLAQRALADVVPFWPSDQERILRAAESLARGQLPSGLPPRYVVSASREALERRLAPPEQISRTVLNHLVRLGSRDARMPGVSVTLAA</sequence>
<organism evidence="1 2">
    <name type="scientific">Corallococcus terminator</name>
    <dbReference type="NCBI Taxonomy" id="2316733"/>
    <lineage>
        <taxon>Bacteria</taxon>
        <taxon>Pseudomonadati</taxon>
        <taxon>Myxococcota</taxon>
        <taxon>Myxococcia</taxon>
        <taxon>Myxococcales</taxon>
        <taxon>Cystobacterineae</taxon>
        <taxon>Myxococcaceae</taxon>
        <taxon>Corallococcus</taxon>
    </lineage>
</organism>
<dbReference type="AlphaFoldDB" id="A0A3A8II51"/>
<dbReference type="Proteomes" id="UP000268094">
    <property type="component" value="Unassembled WGS sequence"/>
</dbReference>
<dbReference type="RefSeq" id="WP_120543224.1">
    <property type="nucleotide sequence ID" value="NZ_RAVZ01000196.1"/>
</dbReference>
<dbReference type="OrthoDB" id="4760135at2"/>
<protein>
    <submittedName>
        <fullName evidence="1">Uncharacterized protein</fullName>
    </submittedName>
</protein>
<proteinExistence type="predicted"/>
<keyword evidence="2" id="KW-1185">Reference proteome</keyword>
<gene>
    <name evidence="1" type="ORF">D7V88_25355</name>
</gene>
<name>A0A3A8II51_9BACT</name>
<accession>A0A3A8II51</accession>
<dbReference type="EMBL" id="RAVZ01000196">
    <property type="protein sequence ID" value="RKG82308.1"/>
    <property type="molecule type" value="Genomic_DNA"/>
</dbReference>